<comment type="caution">
    <text evidence="1">The sequence shown here is derived from an EMBL/GenBank/DDBJ whole genome shotgun (WGS) entry which is preliminary data.</text>
</comment>
<reference evidence="1" key="1">
    <citation type="submission" date="2022-10" db="EMBL/GenBank/DDBJ databases">
        <title>Culturing micro-colonial fungi from biological soil crusts in the Mojave desert and describing Neophaeococcomyces mojavensis, and introducing the new genera and species Taxawa tesnikishii.</title>
        <authorList>
            <person name="Kurbessoian T."/>
            <person name="Stajich J.E."/>
        </authorList>
    </citation>
    <scope>NUCLEOTIDE SEQUENCE</scope>
    <source>
        <strain evidence="1">JES_112</strain>
    </source>
</reference>
<evidence type="ECO:0000313" key="1">
    <source>
        <dbReference type="EMBL" id="KAJ9658504.1"/>
    </source>
</evidence>
<dbReference type="Proteomes" id="UP001172386">
    <property type="component" value="Unassembled WGS sequence"/>
</dbReference>
<sequence>MAATHLPAPGSNALAVRSNQALVPSDQMAAMLSTSPVPEVSGYCFFNGKAKDNITGKYLSYVLENKKIDLGKEPPLQTITKDAKSGTHGVVKINNVRLNYIPEDKFALGRTPCDGLVQRHHMLTVMMQIPFTVSYQEVAQFINRFAPVPMIRKNHDGYPIHIIMEKPTGKTMDCFVEFPNIEAAWACVRRFEYQQIGKLTKLGTRNVTLDLSNQAELMEAIFPRARLVQFNRFNGEPSVLARRGAIDWSEGFRGFFTLEEVYGAIKFAEYPGRSPFVLKCHQRVYESMISTLYKFPWASTGTYTVAARNALFEAAYKQLTVLYQKVGYSFIPPSANQTIPYQHKNSLLHNQPEPYFDNREVGLSQTLLFDLLFAAVNVPAFSYLQKLAICQAVGSYGRGVDIGHFAEHWPFQTLGPAKHAPNHVIKFWLELFDTGYDIMIQEDINTTFEKYIIFTRNNVGFPIGEWTKDGTELPFELATRLEQAVMMIYVEKGRAQWCFERNVHIRPWQTVTLNEFMRNIVTEKNIHEFSDEDAEPISPRTSVAFSLDGMDLLKLITSGSVTKSEPRAGIQPRRTSSLNPSTATEFIPASLRNASGTGSDGSSWIHVGAPQIITPTKPKTILQKPHPAPINAASIQQSFINPWTNLSTSTARAVGTPSDTSNNGVPLDLGLAPSTPNTVGEQMRKLSLASAASRCSLTSQATPASVSFTTAPNLTTSPTNYEVERRPSGASVASSLLPDSYSEHRSDNISALQHMCNDSATHSPVTILTTQTPTNPFGPIGSRPPPSGPAARNSNCQPVKPSIYPTVKPEKTRAYSVPVITRPPPSITSGSLTRSGAGVDSDNGTNVGARQRRSGPGGRLTSVELWAGLGKKFLEGLN</sequence>
<proteinExistence type="predicted"/>
<dbReference type="EMBL" id="JAPDRQ010000050">
    <property type="protein sequence ID" value="KAJ9658504.1"/>
    <property type="molecule type" value="Genomic_DNA"/>
</dbReference>
<keyword evidence="2" id="KW-1185">Reference proteome</keyword>
<gene>
    <name evidence="1" type="ORF">H2198_003656</name>
</gene>
<evidence type="ECO:0000313" key="2">
    <source>
        <dbReference type="Proteomes" id="UP001172386"/>
    </source>
</evidence>
<name>A0ACC3AAW6_9EURO</name>
<accession>A0ACC3AAW6</accession>
<organism evidence="1 2">
    <name type="scientific">Neophaeococcomyces mojaviensis</name>
    <dbReference type="NCBI Taxonomy" id="3383035"/>
    <lineage>
        <taxon>Eukaryota</taxon>
        <taxon>Fungi</taxon>
        <taxon>Dikarya</taxon>
        <taxon>Ascomycota</taxon>
        <taxon>Pezizomycotina</taxon>
        <taxon>Eurotiomycetes</taxon>
        <taxon>Chaetothyriomycetidae</taxon>
        <taxon>Chaetothyriales</taxon>
        <taxon>Chaetothyriales incertae sedis</taxon>
        <taxon>Neophaeococcomyces</taxon>
    </lineage>
</organism>
<protein>
    <submittedName>
        <fullName evidence="1">Uncharacterized protein</fullName>
    </submittedName>
</protein>